<sequence length="33" mass="3795">MYISLTKANFVINSSRILCKVSITTFQYILIVN</sequence>
<protein>
    <submittedName>
        <fullName evidence="2">Uncharacterized protein</fullName>
    </submittedName>
</protein>
<dbReference type="AlphaFoldDB" id="A0A1I7X849"/>
<reference evidence="2" key="1">
    <citation type="submission" date="2016-11" db="UniProtKB">
        <authorList>
            <consortium name="WormBaseParasite"/>
        </authorList>
    </citation>
    <scope>IDENTIFICATION</scope>
</reference>
<dbReference type="Proteomes" id="UP000095283">
    <property type="component" value="Unplaced"/>
</dbReference>
<evidence type="ECO:0000313" key="1">
    <source>
        <dbReference type="Proteomes" id="UP000095283"/>
    </source>
</evidence>
<dbReference type="WBParaSite" id="Hba_13665">
    <property type="protein sequence ID" value="Hba_13665"/>
    <property type="gene ID" value="Hba_13665"/>
</dbReference>
<keyword evidence="1" id="KW-1185">Reference proteome</keyword>
<evidence type="ECO:0000313" key="2">
    <source>
        <dbReference type="WBParaSite" id="Hba_13665"/>
    </source>
</evidence>
<name>A0A1I7X849_HETBA</name>
<organism evidence="1 2">
    <name type="scientific">Heterorhabditis bacteriophora</name>
    <name type="common">Entomopathogenic nematode worm</name>
    <dbReference type="NCBI Taxonomy" id="37862"/>
    <lineage>
        <taxon>Eukaryota</taxon>
        <taxon>Metazoa</taxon>
        <taxon>Ecdysozoa</taxon>
        <taxon>Nematoda</taxon>
        <taxon>Chromadorea</taxon>
        <taxon>Rhabditida</taxon>
        <taxon>Rhabditina</taxon>
        <taxon>Rhabditomorpha</taxon>
        <taxon>Strongyloidea</taxon>
        <taxon>Heterorhabditidae</taxon>
        <taxon>Heterorhabditis</taxon>
    </lineage>
</organism>
<accession>A0A1I7X849</accession>
<proteinExistence type="predicted"/>